<name>A0AA90H941_9ACTN</name>
<dbReference type="EMBL" id="JAAGKO020000015">
    <property type="protein sequence ID" value="MDI5963540.1"/>
    <property type="molecule type" value="Genomic_DNA"/>
</dbReference>
<evidence type="ECO:0000256" key="1">
    <source>
        <dbReference type="SAM" id="MobiDB-lite"/>
    </source>
</evidence>
<comment type="caution">
    <text evidence="3">The sequence shown here is derived from an EMBL/GenBank/DDBJ whole genome shotgun (WGS) entry which is preliminary data.</text>
</comment>
<dbReference type="Proteomes" id="UP001156398">
    <property type="component" value="Unassembled WGS sequence"/>
</dbReference>
<reference evidence="3 4" key="1">
    <citation type="submission" date="2023-05" db="EMBL/GenBank/DDBJ databases">
        <title>Streptantibioticus silvisoli sp. nov., acidotolerant actinomycetes 1 from pine litter.</title>
        <authorList>
            <person name="Swiecimska M."/>
            <person name="Golinska P."/>
            <person name="Sangal V."/>
            <person name="Wachnowicz B."/>
            <person name="Goodfellow M."/>
        </authorList>
    </citation>
    <scope>NUCLEOTIDE SEQUENCE</scope>
    <source>
        <strain evidence="3">SL13</strain>
        <strain evidence="2 4">SL54</strain>
    </source>
</reference>
<feature type="compositionally biased region" description="Polar residues" evidence="1">
    <location>
        <begin position="110"/>
        <end position="121"/>
    </location>
</feature>
<dbReference type="Pfam" id="PF17230">
    <property type="entry name" value="DUF5304"/>
    <property type="match status" value="1"/>
</dbReference>
<organism evidence="3">
    <name type="scientific">Streptantibioticus silvisoli</name>
    <dbReference type="NCBI Taxonomy" id="2705255"/>
    <lineage>
        <taxon>Bacteria</taxon>
        <taxon>Bacillati</taxon>
        <taxon>Actinomycetota</taxon>
        <taxon>Actinomycetes</taxon>
        <taxon>Kitasatosporales</taxon>
        <taxon>Streptomycetaceae</taxon>
        <taxon>Streptantibioticus</taxon>
    </lineage>
</organism>
<feature type="region of interest" description="Disordered" evidence="1">
    <location>
        <begin position="110"/>
        <end position="158"/>
    </location>
</feature>
<evidence type="ECO:0000313" key="4">
    <source>
        <dbReference type="Proteomes" id="UP001156398"/>
    </source>
</evidence>
<protein>
    <submittedName>
        <fullName evidence="3">DUF5304 domain-containing protein</fullName>
    </submittedName>
</protein>
<dbReference type="RefSeq" id="WP_271316380.1">
    <property type="nucleotide sequence ID" value="NZ_JAAGKO020000015.1"/>
</dbReference>
<accession>A0AA90H941</accession>
<gene>
    <name evidence="2" type="ORF">POF43_012590</name>
    <name evidence="3" type="ORF">POF50_012785</name>
</gene>
<keyword evidence="4" id="KW-1185">Reference proteome</keyword>
<evidence type="ECO:0000313" key="3">
    <source>
        <dbReference type="EMBL" id="MDI5970207.1"/>
    </source>
</evidence>
<dbReference type="AlphaFoldDB" id="A0AA90H941"/>
<dbReference type="EMBL" id="JABXJJ020000014">
    <property type="protein sequence ID" value="MDI5970207.1"/>
    <property type="molecule type" value="Genomic_DNA"/>
</dbReference>
<evidence type="ECO:0000313" key="2">
    <source>
        <dbReference type="EMBL" id="MDI5963540.1"/>
    </source>
</evidence>
<dbReference type="InterPro" id="IPR035183">
    <property type="entry name" value="DUF5304"/>
</dbReference>
<proteinExistence type="predicted"/>
<sequence length="158" mass="16381">MSESLNRPQTDDDAWATACAEDLAGEKARRREQSGTTPGSAADELRKLADAVVDKLAELRTPAAELAARAVFSQVKAAGNQLKDRNPGVFDHLAAAGGELLSAYRAAVTGQEQRWTRSTGSGDPFTKPAPTGSTAAGDTGSDGEEGDGPAGPERIDLD</sequence>